<keyword evidence="4" id="KW-0961">Cell wall biogenesis/degradation</keyword>
<keyword evidence="3" id="KW-0325">Glycoprotein</keyword>
<dbReference type="PANTHER" id="PTHR31361">
    <property type="entry name" value="BETA-GLUCAN SYNTHESIS-ASSOCIATED PROTEIN KRE6-RELATED"/>
    <property type="match status" value="1"/>
</dbReference>
<dbReference type="GO" id="GO:0071555">
    <property type="term" value="P:cell wall organization"/>
    <property type="evidence" value="ECO:0007669"/>
    <property type="project" value="UniProtKB-KW"/>
</dbReference>
<keyword evidence="7" id="KW-1185">Reference proteome</keyword>
<keyword evidence="2" id="KW-0472">Membrane</keyword>
<reference evidence="6 7" key="1">
    <citation type="submission" date="2020-02" db="EMBL/GenBank/DDBJ databases">
        <title>Draft genome sequence of Haematococcus lacustris strain NIES-144.</title>
        <authorList>
            <person name="Morimoto D."/>
            <person name="Nakagawa S."/>
            <person name="Yoshida T."/>
            <person name="Sawayama S."/>
        </authorList>
    </citation>
    <scope>NUCLEOTIDE SEQUENCE [LARGE SCALE GENOMIC DNA]</scope>
    <source>
        <strain evidence="6 7">NIES-144</strain>
    </source>
</reference>
<protein>
    <submittedName>
        <fullName evidence="6">GH16 domain-containing protein</fullName>
    </submittedName>
</protein>
<evidence type="ECO:0000313" key="6">
    <source>
        <dbReference type="EMBL" id="GFH05805.1"/>
    </source>
</evidence>
<evidence type="ECO:0000256" key="5">
    <source>
        <dbReference type="SAM" id="MobiDB-lite"/>
    </source>
</evidence>
<dbReference type="GO" id="GO:0015926">
    <property type="term" value="F:glucosidase activity"/>
    <property type="evidence" value="ECO:0007669"/>
    <property type="project" value="TreeGrafter"/>
</dbReference>
<gene>
    <name evidence="6" type="ORF">HaLaN_00329</name>
</gene>
<feature type="non-terminal residue" evidence="6">
    <location>
        <position position="1"/>
    </location>
</feature>
<dbReference type="EMBL" id="BLLF01000009">
    <property type="protein sequence ID" value="GFH05805.1"/>
    <property type="molecule type" value="Genomic_DNA"/>
</dbReference>
<dbReference type="Gene3D" id="2.60.120.200">
    <property type="match status" value="1"/>
</dbReference>
<comment type="subcellular location">
    <subcellularLocation>
        <location evidence="1">Membrane</location>
    </subcellularLocation>
</comment>
<dbReference type="InterPro" id="IPR005629">
    <property type="entry name" value="Skn1/Kre6/Sbg1"/>
</dbReference>
<dbReference type="AlphaFoldDB" id="A0A699Y8Z4"/>
<evidence type="ECO:0000256" key="4">
    <source>
        <dbReference type="ARBA" id="ARBA00023316"/>
    </source>
</evidence>
<evidence type="ECO:0000313" key="7">
    <source>
        <dbReference type="Proteomes" id="UP000485058"/>
    </source>
</evidence>
<proteinExistence type="predicted"/>
<dbReference type="GO" id="GO:0005789">
    <property type="term" value="C:endoplasmic reticulum membrane"/>
    <property type="evidence" value="ECO:0007669"/>
    <property type="project" value="TreeGrafter"/>
</dbReference>
<feature type="non-terminal residue" evidence="6">
    <location>
        <position position="109"/>
    </location>
</feature>
<sequence>MQLTPGDLRTSCAATSTTPGSGRCRAGDLTRDAVSASLTLGLAQFSDFHTYGVWWQPGSSAAPASGFVRFYINGQPFFEVNDAALVARSSTWGSTPARTVPREPMHIVM</sequence>
<feature type="region of interest" description="Disordered" evidence="5">
    <location>
        <begin position="1"/>
        <end position="22"/>
    </location>
</feature>
<organism evidence="6 7">
    <name type="scientific">Haematococcus lacustris</name>
    <name type="common">Green alga</name>
    <name type="synonym">Haematococcus pluvialis</name>
    <dbReference type="NCBI Taxonomy" id="44745"/>
    <lineage>
        <taxon>Eukaryota</taxon>
        <taxon>Viridiplantae</taxon>
        <taxon>Chlorophyta</taxon>
        <taxon>core chlorophytes</taxon>
        <taxon>Chlorophyceae</taxon>
        <taxon>CS clade</taxon>
        <taxon>Chlamydomonadales</taxon>
        <taxon>Haematococcaceae</taxon>
        <taxon>Haematococcus</taxon>
    </lineage>
</organism>
<dbReference type="SUPFAM" id="SSF49899">
    <property type="entry name" value="Concanavalin A-like lectins/glucanases"/>
    <property type="match status" value="1"/>
</dbReference>
<dbReference type="PANTHER" id="PTHR31361:SF1">
    <property type="entry name" value="BETA-GLUCAN SYNTHESIS-ASSOCIATED PROTEIN KRE6-RELATED"/>
    <property type="match status" value="1"/>
</dbReference>
<evidence type="ECO:0000256" key="1">
    <source>
        <dbReference type="ARBA" id="ARBA00004370"/>
    </source>
</evidence>
<evidence type="ECO:0000256" key="2">
    <source>
        <dbReference type="ARBA" id="ARBA00023136"/>
    </source>
</evidence>
<comment type="caution">
    <text evidence="6">The sequence shown here is derived from an EMBL/GenBank/DDBJ whole genome shotgun (WGS) entry which is preliminary data.</text>
</comment>
<accession>A0A699Y8Z4</accession>
<dbReference type="GO" id="GO:0005886">
    <property type="term" value="C:plasma membrane"/>
    <property type="evidence" value="ECO:0007669"/>
    <property type="project" value="TreeGrafter"/>
</dbReference>
<name>A0A699Y8Z4_HAELA</name>
<dbReference type="InterPro" id="IPR013320">
    <property type="entry name" value="ConA-like_dom_sf"/>
</dbReference>
<dbReference type="Proteomes" id="UP000485058">
    <property type="component" value="Unassembled WGS sequence"/>
</dbReference>
<evidence type="ECO:0000256" key="3">
    <source>
        <dbReference type="ARBA" id="ARBA00023180"/>
    </source>
</evidence>
<dbReference type="GO" id="GO:0006078">
    <property type="term" value="P:(1-&gt;6)-beta-D-glucan biosynthetic process"/>
    <property type="evidence" value="ECO:0007669"/>
    <property type="project" value="TreeGrafter"/>
</dbReference>